<accession>A0A8H6IEJ7</accession>
<gene>
    <name evidence="4" type="ORF">DFP72DRAFT_1140367</name>
</gene>
<feature type="domain" description="Alpha/beta hydrolase fold-3" evidence="3">
    <location>
        <begin position="186"/>
        <end position="309"/>
    </location>
</feature>
<feature type="region of interest" description="Disordered" evidence="2">
    <location>
        <begin position="568"/>
        <end position="596"/>
    </location>
</feature>
<feature type="compositionally biased region" description="Basic and acidic residues" evidence="2">
    <location>
        <begin position="146"/>
        <end position="164"/>
    </location>
</feature>
<dbReference type="EMBL" id="JACGCI010000006">
    <property type="protein sequence ID" value="KAF6763019.1"/>
    <property type="molecule type" value="Genomic_DNA"/>
</dbReference>
<dbReference type="GO" id="GO:0016787">
    <property type="term" value="F:hydrolase activity"/>
    <property type="evidence" value="ECO:0007669"/>
    <property type="project" value="UniProtKB-KW"/>
</dbReference>
<evidence type="ECO:0000313" key="4">
    <source>
        <dbReference type="EMBL" id="KAF6763019.1"/>
    </source>
</evidence>
<dbReference type="Gene3D" id="3.40.50.1820">
    <property type="entry name" value="alpha/beta hydrolase"/>
    <property type="match status" value="1"/>
</dbReference>
<dbReference type="InterPro" id="IPR029058">
    <property type="entry name" value="AB_hydrolase_fold"/>
</dbReference>
<dbReference type="Proteomes" id="UP000521943">
    <property type="component" value="Unassembled WGS sequence"/>
</dbReference>
<feature type="compositionally biased region" description="Polar residues" evidence="2">
    <location>
        <begin position="795"/>
        <end position="807"/>
    </location>
</feature>
<feature type="region of interest" description="Disordered" evidence="2">
    <location>
        <begin position="616"/>
        <end position="670"/>
    </location>
</feature>
<feature type="region of interest" description="Disordered" evidence="2">
    <location>
        <begin position="893"/>
        <end position="912"/>
    </location>
</feature>
<feature type="compositionally biased region" description="Basic and acidic residues" evidence="2">
    <location>
        <begin position="808"/>
        <end position="817"/>
    </location>
</feature>
<feature type="region of interest" description="Disordered" evidence="2">
    <location>
        <begin position="795"/>
        <end position="817"/>
    </location>
</feature>
<reference evidence="4 5" key="1">
    <citation type="submission" date="2020-07" db="EMBL/GenBank/DDBJ databases">
        <title>Comparative genomics of pyrophilous fungi reveals a link between fire events and developmental genes.</title>
        <authorList>
            <consortium name="DOE Joint Genome Institute"/>
            <person name="Steindorff A.S."/>
            <person name="Carver A."/>
            <person name="Calhoun S."/>
            <person name="Stillman K."/>
            <person name="Liu H."/>
            <person name="Lipzen A."/>
            <person name="Pangilinan J."/>
            <person name="Labutti K."/>
            <person name="Bruns T.D."/>
            <person name="Grigoriev I.V."/>
        </authorList>
    </citation>
    <scope>NUCLEOTIDE SEQUENCE [LARGE SCALE GENOMIC DNA]</scope>
    <source>
        <strain evidence="4 5">CBS 144469</strain>
    </source>
</reference>
<protein>
    <submittedName>
        <fullName evidence="4">Lipase/esterase</fullName>
    </submittedName>
</protein>
<dbReference type="InterPro" id="IPR013094">
    <property type="entry name" value="AB_hydrolase_3"/>
</dbReference>
<dbReference type="OrthoDB" id="1662883at2759"/>
<dbReference type="AlphaFoldDB" id="A0A8H6IEJ7"/>
<evidence type="ECO:0000259" key="3">
    <source>
        <dbReference type="Pfam" id="PF07859"/>
    </source>
</evidence>
<comment type="caution">
    <text evidence="4">The sequence shown here is derived from an EMBL/GenBank/DDBJ whole genome shotgun (WGS) entry which is preliminary data.</text>
</comment>
<feature type="compositionally biased region" description="Polar residues" evidence="2">
    <location>
        <begin position="616"/>
        <end position="626"/>
    </location>
</feature>
<dbReference type="PANTHER" id="PTHR48081:SF5">
    <property type="entry name" value="ALPHA_BETA HYDROLASE FOLD-3 DOMAIN-CONTAINING PROTEIN"/>
    <property type="match status" value="1"/>
</dbReference>
<name>A0A8H6IEJ7_9AGAR</name>
<proteinExistence type="predicted"/>
<feature type="region of interest" description="Disordered" evidence="2">
    <location>
        <begin position="146"/>
        <end position="175"/>
    </location>
</feature>
<dbReference type="Pfam" id="PF07859">
    <property type="entry name" value="Abhydrolase_3"/>
    <property type="match status" value="1"/>
</dbReference>
<dbReference type="InterPro" id="IPR050300">
    <property type="entry name" value="GDXG_lipolytic_enzyme"/>
</dbReference>
<evidence type="ECO:0000313" key="5">
    <source>
        <dbReference type="Proteomes" id="UP000521943"/>
    </source>
</evidence>
<dbReference type="PANTHER" id="PTHR48081">
    <property type="entry name" value="AB HYDROLASE SUPERFAMILY PROTEIN C4A8.06C"/>
    <property type="match status" value="1"/>
</dbReference>
<dbReference type="SUPFAM" id="SSF53474">
    <property type="entry name" value="alpha/beta-Hydrolases"/>
    <property type="match status" value="1"/>
</dbReference>
<organism evidence="4 5">
    <name type="scientific">Ephemerocybe angulata</name>
    <dbReference type="NCBI Taxonomy" id="980116"/>
    <lineage>
        <taxon>Eukaryota</taxon>
        <taxon>Fungi</taxon>
        <taxon>Dikarya</taxon>
        <taxon>Basidiomycota</taxon>
        <taxon>Agaricomycotina</taxon>
        <taxon>Agaricomycetes</taxon>
        <taxon>Agaricomycetidae</taxon>
        <taxon>Agaricales</taxon>
        <taxon>Agaricineae</taxon>
        <taxon>Psathyrellaceae</taxon>
        <taxon>Ephemerocybe</taxon>
    </lineage>
</organism>
<evidence type="ECO:0000256" key="2">
    <source>
        <dbReference type="SAM" id="MobiDB-lite"/>
    </source>
</evidence>
<sequence>MPNALTRDVGFKIGPVLWEVLAKHYFERRKPDGNQEQPVKLRKDEILFDEAFSIVKSFLNIAVWHTVEDLQAFSNTRTPSPPWVKVVRMFVPMSSCDQAASLLIQVLGGEEFCRQLVGGIKWWQVRGVNGVDGQWIVAKKDWKEAKRREKQRRESQPPQERKESTSTSGEEDNETYNKDMDAMRCILFLHGGGYYFGSVDQERYSIQRLARKINGRVFAINYRLAPQYPFPCALQDALAAYLYLIRPPIDCPHKPVDPAHIVIAGDSAGGGLSLALLQVIRDTGLPAPAGGLLISPWCDLTHSFPSIHTNTVTDVIPDCGLSFHKPSTLWPPPSEEVSSRVHASLRQRVQHAFKFDDDTSPFDEVATLIPKQDATVAPPNLYPGQQVNVGSTTNLPPVDPQHSIRSRKISLTTESNEKLEINRQIHFYTENSLITHPLISASLSYLGGLPPLFFIAGDKEVLRDEVIYTAHKAANPEKYPIPERSKQLYPALRNLKPEDMKPSSVHLQVWDDAPHVLPILFSFTIPAKFCFRAMATFCKFVTNMPPSPPMASPTPFTSTTPEPILHDAMFTETPPSGPTRQSSLSPDQGGMGNLTRRFSSSMSRASSFIRHRSLSAVPTVNRSPESTLDGGELSPRPGTSQSRFFESPPVSASLPPPPRQPLSASTDTDVGGPRFTLSAPHVHTPGEHFAGEPSTYSHVKDVKNWDCGMIRERVGIDGVIRPLEPEEALDATTVPVDIIGKMSERTMRRCIDFQDRFDKKFAHTYKHVEKHRKRNLERSKKDTIKQLSQLRNTILSQGTKSSGSGEPSEQKKPGSDESYKQFLLSSSGWGWAWALDEHELPPPSSIVSRRDTDEARKLAAVADLSLGGVDSTFTGNNLWSVVVNFLTITPGKSRLAKSPSREPKASPKKQSSLFKLPKFKFGSEPQQHKAVGEEPTG</sequence>
<keyword evidence="1" id="KW-0378">Hydrolase</keyword>
<keyword evidence="5" id="KW-1185">Reference proteome</keyword>
<evidence type="ECO:0000256" key="1">
    <source>
        <dbReference type="ARBA" id="ARBA00022801"/>
    </source>
</evidence>